<comment type="similarity">
    <text evidence="1 7 9">Belongs to the RecA family.</text>
</comment>
<feature type="binding site" evidence="7">
    <location>
        <begin position="77"/>
        <end position="84"/>
    </location>
    <ligand>
        <name>ATP</name>
        <dbReference type="ChEBI" id="CHEBI:30616"/>
    </ligand>
</feature>
<dbReference type="PANTHER" id="PTHR45900">
    <property type="entry name" value="RECA"/>
    <property type="match status" value="1"/>
</dbReference>
<protein>
    <recommendedName>
        <fullName evidence="2 7">Protein RecA</fullName>
    </recommendedName>
    <alternativeName>
        <fullName evidence="7 8">Recombinase A</fullName>
    </alternativeName>
</protein>
<feature type="compositionally biased region" description="Acidic residues" evidence="10">
    <location>
        <begin position="391"/>
        <end position="400"/>
    </location>
</feature>
<feature type="region of interest" description="Disordered" evidence="10">
    <location>
        <begin position="340"/>
        <end position="400"/>
    </location>
</feature>
<dbReference type="InterPro" id="IPR003593">
    <property type="entry name" value="AAA+_ATPase"/>
</dbReference>
<dbReference type="PROSITE" id="PS50162">
    <property type="entry name" value="RECA_2"/>
    <property type="match status" value="1"/>
</dbReference>
<evidence type="ECO:0000256" key="4">
    <source>
        <dbReference type="ARBA" id="ARBA00022840"/>
    </source>
</evidence>
<dbReference type="GO" id="GO:0005524">
    <property type="term" value="F:ATP binding"/>
    <property type="evidence" value="ECO:0007669"/>
    <property type="project" value="UniProtKB-UniRule"/>
</dbReference>
<keyword evidence="7" id="KW-0963">Cytoplasm</keyword>
<dbReference type="SUPFAM" id="SSF52540">
    <property type="entry name" value="P-loop containing nucleoside triphosphate hydrolases"/>
    <property type="match status" value="1"/>
</dbReference>
<dbReference type="InterPro" id="IPR020588">
    <property type="entry name" value="RecA_ATP-bd"/>
</dbReference>
<dbReference type="GO" id="GO:0003697">
    <property type="term" value="F:single-stranded DNA binding"/>
    <property type="evidence" value="ECO:0007669"/>
    <property type="project" value="UniProtKB-UniRule"/>
</dbReference>
<dbReference type="GO" id="GO:0140664">
    <property type="term" value="F:ATP-dependent DNA damage sensor activity"/>
    <property type="evidence" value="ECO:0007669"/>
    <property type="project" value="InterPro"/>
</dbReference>
<dbReference type="InterPro" id="IPR013765">
    <property type="entry name" value="DNA_recomb/repair_RecA"/>
</dbReference>
<dbReference type="InterPro" id="IPR020584">
    <property type="entry name" value="DNA_recomb/repair_RecA_CS"/>
</dbReference>
<evidence type="ECO:0000256" key="3">
    <source>
        <dbReference type="ARBA" id="ARBA00022741"/>
    </source>
</evidence>
<reference evidence="13 14" key="1">
    <citation type="submission" date="2017-05" db="EMBL/GenBank/DDBJ databases">
        <title>Butyricicoccus porcorum sp. nov. a butyrate-producing bacterium from the swine intestinal tract.</title>
        <authorList>
            <person name="Trachsel J."/>
            <person name="Humphrey S."/>
            <person name="Allen H.K."/>
        </authorList>
    </citation>
    <scope>NUCLEOTIDE SEQUENCE [LARGE SCALE GENOMIC DNA]</scope>
    <source>
        <strain evidence="13">BB10</strain>
    </source>
</reference>
<dbReference type="PANTHER" id="PTHR45900:SF1">
    <property type="entry name" value="MITOCHONDRIAL DNA REPAIR PROTEIN RECA HOMOLOG-RELATED"/>
    <property type="match status" value="1"/>
</dbReference>
<dbReference type="InterPro" id="IPR049428">
    <property type="entry name" value="RecA-like_N"/>
</dbReference>
<feature type="domain" description="RecA family profile 2" evidence="12">
    <location>
        <begin position="211"/>
        <end position="284"/>
    </location>
</feature>
<sequence>MAKKKQLPPVVVATDKKKALDQALAQIEKQHGANAVMYLGQETQPLDKEVISTGSIGLDMALGIGGLPRGRIIEIYGPESSGKTTLALHAIASAQAKDGIAAFIDAEHALDPVYAAALGVDVDSLLVSQPDSGDQGLEIAEQLVRSGALDIIVIDSVAALVPRAEIEGEMGDSFVGLHARLMSQALRKLAGVISKSKCVAIFINQLREKVGVIYGSPEVTTGGRALKFYASVRIDVRRVEHLKDGETLIGSHTRAKIVKNKMAPPFREAQFDIMYGEGISRTGELVDLGVEYGLIKKGGAWFTIGEQRFQGRDNAKKYLAENQEVADNLEAEIRQAIQESRKKAQEERDARNELRRKQLRSEGASHAEEETASAPEEEKPAQRRSAAVSIDADDFGEDDI</sequence>
<feature type="domain" description="RecA family profile 1" evidence="11">
    <location>
        <begin position="47"/>
        <end position="206"/>
    </location>
</feature>
<dbReference type="HAMAP" id="MF_00268">
    <property type="entry name" value="RecA"/>
    <property type="match status" value="1"/>
</dbReference>
<dbReference type="GO" id="GO:0009432">
    <property type="term" value="P:SOS response"/>
    <property type="evidence" value="ECO:0007669"/>
    <property type="project" value="UniProtKB-UniRule"/>
</dbReference>
<dbReference type="RefSeq" id="WP_087018786.1">
    <property type="nucleotide sequence ID" value="NZ_CP178353.1"/>
</dbReference>
<dbReference type="Pfam" id="PF00154">
    <property type="entry name" value="RecA_N"/>
    <property type="match status" value="1"/>
</dbReference>
<dbReference type="AlphaFoldDB" id="A0A252F3P3"/>
<dbReference type="InterPro" id="IPR020587">
    <property type="entry name" value="RecA_monomer-monomer_interface"/>
</dbReference>
<dbReference type="SMART" id="SM00382">
    <property type="entry name" value="AAA"/>
    <property type="match status" value="1"/>
</dbReference>
<evidence type="ECO:0000313" key="14">
    <source>
        <dbReference type="Proteomes" id="UP000194903"/>
    </source>
</evidence>
<dbReference type="GO" id="GO:0006310">
    <property type="term" value="P:DNA recombination"/>
    <property type="evidence" value="ECO:0007669"/>
    <property type="project" value="UniProtKB-UniRule"/>
</dbReference>
<evidence type="ECO:0000256" key="10">
    <source>
        <dbReference type="SAM" id="MobiDB-lite"/>
    </source>
</evidence>
<dbReference type="InterPro" id="IPR027417">
    <property type="entry name" value="P-loop_NTPase"/>
</dbReference>
<keyword evidence="7 9" id="KW-0227">DNA damage</keyword>
<keyword evidence="6 7" id="KW-0233">DNA recombination</keyword>
<dbReference type="NCBIfam" id="TIGR02012">
    <property type="entry name" value="tigrfam_recA"/>
    <property type="match status" value="1"/>
</dbReference>
<keyword evidence="5 7" id="KW-0238">DNA-binding</keyword>
<comment type="subcellular location">
    <subcellularLocation>
        <location evidence="7">Cytoplasm</location>
    </subcellularLocation>
</comment>
<dbReference type="Proteomes" id="UP000194903">
    <property type="component" value="Unassembled WGS sequence"/>
</dbReference>
<evidence type="ECO:0000256" key="6">
    <source>
        <dbReference type="ARBA" id="ARBA00023172"/>
    </source>
</evidence>
<keyword evidence="3 7" id="KW-0547">Nucleotide-binding</keyword>
<dbReference type="GO" id="GO:0006281">
    <property type="term" value="P:DNA repair"/>
    <property type="evidence" value="ECO:0007669"/>
    <property type="project" value="UniProtKB-UniRule"/>
</dbReference>
<comment type="caution">
    <text evidence="13">The sequence shown here is derived from an EMBL/GenBank/DDBJ whole genome shotgun (WGS) entry which is preliminary data.</text>
</comment>
<dbReference type="OrthoDB" id="9776733at2"/>
<evidence type="ECO:0000256" key="1">
    <source>
        <dbReference type="ARBA" id="ARBA00009391"/>
    </source>
</evidence>
<keyword evidence="7 8" id="KW-0234">DNA repair</keyword>
<evidence type="ECO:0000313" key="13">
    <source>
        <dbReference type="EMBL" id="OUM20407.1"/>
    </source>
</evidence>
<dbReference type="Pfam" id="PF21096">
    <property type="entry name" value="RecA_C"/>
    <property type="match status" value="1"/>
</dbReference>
<evidence type="ECO:0000259" key="11">
    <source>
        <dbReference type="PROSITE" id="PS50162"/>
    </source>
</evidence>
<accession>A0A252F3P3</accession>
<dbReference type="SUPFAM" id="SSF54752">
    <property type="entry name" value="RecA protein, C-terminal domain"/>
    <property type="match status" value="1"/>
</dbReference>
<evidence type="ECO:0000256" key="2">
    <source>
        <dbReference type="ARBA" id="ARBA00015553"/>
    </source>
</evidence>
<dbReference type="CDD" id="cd00983">
    <property type="entry name" value="RecA"/>
    <property type="match status" value="1"/>
</dbReference>
<name>A0A252F3P3_9FIRM</name>
<dbReference type="PRINTS" id="PR00142">
    <property type="entry name" value="RECA"/>
</dbReference>
<dbReference type="FunFam" id="3.40.50.300:FF:000087">
    <property type="entry name" value="Recombinase RecA"/>
    <property type="match status" value="1"/>
</dbReference>
<gene>
    <name evidence="7" type="primary">recA</name>
    <name evidence="13" type="ORF">CBW42_06095</name>
</gene>
<keyword evidence="14" id="KW-1185">Reference proteome</keyword>
<dbReference type="PROSITE" id="PS00321">
    <property type="entry name" value="RECA_1"/>
    <property type="match status" value="1"/>
</dbReference>
<evidence type="ECO:0000256" key="9">
    <source>
        <dbReference type="RuleBase" id="RU004527"/>
    </source>
</evidence>
<dbReference type="GO" id="GO:0005829">
    <property type="term" value="C:cytosol"/>
    <property type="evidence" value="ECO:0007669"/>
    <property type="project" value="TreeGrafter"/>
</dbReference>
<evidence type="ECO:0000256" key="5">
    <source>
        <dbReference type="ARBA" id="ARBA00023125"/>
    </source>
</evidence>
<keyword evidence="4 7" id="KW-0067">ATP-binding</keyword>
<dbReference type="PROSITE" id="PS50163">
    <property type="entry name" value="RECA_3"/>
    <property type="match status" value="1"/>
</dbReference>
<feature type="compositionally biased region" description="Basic and acidic residues" evidence="10">
    <location>
        <begin position="340"/>
        <end position="369"/>
    </location>
</feature>
<evidence type="ECO:0000256" key="8">
    <source>
        <dbReference type="RuleBase" id="RU000526"/>
    </source>
</evidence>
<proteinExistence type="inferred from homology"/>
<dbReference type="InterPro" id="IPR049261">
    <property type="entry name" value="RecA-like_C"/>
</dbReference>
<keyword evidence="7 8" id="KW-0742">SOS response</keyword>
<dbReference type="InterPro" id="IPR023400">
    <property type="entry name" value="RecA_C_sf"/>
</dbReference>
<evidence type="ECO:0000256" key="7">
    <source>
        <dbReference type="HAMAP-Rule" id="MF_00268"/>
    </source>
</evidence>
<dbReference type="Gene3D" id="3.40.50.300">
    <property type="entry name" value="P-loop containing nucleotide triphosphate hydrolases"/>
    <property type="match status" value="1"/>
</dbReference>
<evidence type="ECO:0000259" key="12">
    <source>
        <dbReference type="PROSITE" id="PS50163"/>
    </source>
</evidence>
<comment type="function">
    <text evidence="7">Can catalyze the hydrolysis of ATP in the presence of single-stranded DNA, the ATP-dependent uptake of single-stranded DNA by duplex DNA, and the ATP-dependent hybridization of homologous single-stranded DNAs. It interacts with LexA causing its activation and leading to its autocatalytic cleavage.</text>
</comment>
<organism evidence="13 14">
    <name type="scientific">Butyricicoccus porcorum</name>
    <dbReference type="NCBI Taxonomy" id="1945634"/>
    <lineage>
        <taxon>Bacteria</taxon>
        <taxon>Bacillati</taxon>
        <taxon>Bacillota</taxon>
        <taxon>Clostridia</taxon>
        <taxon>Eubacteriales</taxon>
        <taxon>Butyricicoccaceae</taxon>
        <taxon>Butyricicoccus</taxon>
    </lineage>
</organism>
<dbReference type="EMBL" id="NHOC01000005">
    <property type="protein sequence ID" value="OUM20407.1"/>
    <property type="molecule type" value="Genomic_DNA"/>
</dbReference>
<dbReference type="GO" id="GO:0003684">
    <property type="term" value="F:damaged DNA binding"/>
    <property type="evidence" value="ECO:0007669"/>
    <property type="project" value="UniProtKB-UniRule"/>
</dbReference>